<feature type="coiled-coil region" evidence="1">
    <location>
        <begin position="9"/>
        <end position="36"/>
    </location>
</feature>
<sequence>MTNELREKILAYNRKIKADRMERDELQAKLDRIREAVDGMTGLPSVSKLAAFLETVKEIIKPKEG</sequence>
<organism evidence="2">
    <name type="scientific">Siphoviridae sp. ct91l7</name>
    <dbReference type="NCBI Taxonomy" id="2826173"/>
    <lineage>
        <taxon>Viruses</taxon>
        <taxon>Duplodnaviria</taxon>
        <taxon>Heunggongvirae</taxon>
        <taxon>Uroviricota</taxon>
        <taxon>Caudoviricetes</taxon>
    </lineage>
</organism>
<reference evidence="2" key="1">
    <citation type="journal article" date="2021" name="Proc. Natl. Acad. Sci. U.S.A.">
        <title>A Catalog of Tens of Thousands of Viruses from Human Metagenomes Reveals Hidden Associations with Chronic Diseases.</title>
        <authorList>
            <person name="Tisza M.J."/>
            <person name="Buck C.B."/>
        </authorList>
    </citation>
    <scope>NUCLEOTIDE SEQUENCE</scope>
    <source>
        <strain evidence="2">Ct91l7</strain>
    </source>
</reference>
<evidence type="ECO:0000313" key="2">
    <source>
        <dbReference type="EMBL" id="DAD86809.1"/>
    </source>
</evidence>
<proteinExistence type="predicted"/>
<dbReference type="EMBL" id="BK015008">
    <property type="protein sequence ID" value="DAD86809.1"/>
    <property type="molecule type" value="Genomic_DNA"/>
</dbReference>
<keyword evidence="1" id="KW-0175">Coiled coil</keyword>
<protein>
    <submittedName>
        <fullName evidence="2">Uncharacterized protein</fullName>
    </submittedName>
</protein>
<accession>A0A8S5MWU0</accession>
<name>A0A8S5MWU0_9CAUD</name>
<evidence type="ECO:0000256" key="1">
    <source>
        <dbReference type="SAM" id="Coils"/>
    </source>
</evidence>